<proteinExistence type="predicted"/>
<dbReference type="Proteomes" id="UP001164250">
    <property type="component" value="Chromosome 9"/>
</dbReference>
<dbReference type="EMBL" id="CM047905">
    <property type="protein sequence ID" value="KAJ0087828.1"/>
    <property type="molecule type" value="Genomic_DNA"/>
</dbReference>
<keyword evidence="2" id="KW-1185">Reference proteome</keyword>
<evidence type="ECO:0000313" key="1">
    <source>
        <dbReference type="EMBL" id="KAJ0087828.1"/>
    </source>
</evidence>
<protein>
    <submittedName>
        <fullName evidence="1">Uncharacterized protein</fullName>
    </submittedName>
</protein>
<sequence>MLNRRNGSGGQRQNLKFSNQTTWVVEFWNSLQILFKSVFHVFHQHERLDYQDLIVGLKSSLIAVTPDMEEFTWTQARLRNVIRG</sequence>
<gene>
    <name evidence="1" type="ORF">Patl1_31679</name>
</gene>
<evidence type="ECO:0000313" key="2">
    <source>
        <dbReference type="Proteomes" id="UP001164250"/>
    </source>
</evidence>
<comment type="caution">
    <text evidence="1">The sequence shown here is derived from an EMBL/GenBank/DDBJ whole genome shotgun (WGS) entry which is preliminary data.</text>
</comment>
<name>A0ACC1AME8_9ROSI</name>
<accession>A0ACC1AME8</accession>
<organism evidence="1 2">
    <name type="scientific">Pistacia atlantica</name>
    <dbReference type="NCBI Taxonomy" id="434234"/>
    <lineage>
        <taxon>Eukaryota</taxon>
        <taxon>Viridiplantae</taxon>
        <taxon>Streptophyta</taxon>
        <taxon>Embryophyta</taxon>
        <taxon>Tracheophyta</taxon>
        <taxon>Spermatophyta</taxon>
        <taxon>Magnoliopsida</taxon>
        <taxon>eudicotyledons</taxon>
        <taxon>Gunneridae</taxon>
        <taxon>Pentapetalae</taxon>
        <taxon>rosids</taxon>
        <taxon>malvids</taxon>
        <taxon>Sapindales</taxon>
        <taxon>Anacardiaceae</taxon>
        <taxon>Pistacia</taxon>
    </lineage>
</organism>
<reference evidence="2" key="1">
    <citation type="journal article" date="2023" name="G3 (Bethesda)">
        <title>Genome assembly and association tests identify interacting loci associated with vigor, precocity, and sex in interspecific pistachio rootstocks.</title>
        <authorList>
            <person name="Palmer W."/>
            <person name="Jacygrad E."/>
            <person name="Sagayaradj S."/>
            <person name="Cavanaugh K."/>
            <person name="Han R."/>
            <person name="Bertier L."/>
            <person name="Beede B."/>
            <person name="Kafkas S."/>
            <person name="Golino D."/>
            <person name="Preece J."/>
            <person name="Michelmore R."/>
        </authorList>
    </citation>
    <scope>NUCLEOTIDE SEQUENCE [LARGE SCALE GENOMIC DNA]</scope>
</reference>